<gene>
    <name evidence="1" type="ORF">P3T76_008919</name>
    <name evidence="2" type="ORF">P3T76_008922</name>
    <name evidence="3" type="ORF">P3T76_008923</name>
</gene>
<sequence>MCVIVVAAVMSVRSFRKDVYRRRGVVFCGCLFWEKDGAWSRWETVLCMSSGKAMCVTLVNG</sequence>
<evidence type="ECO:0000313" key="3">
    <source>
        <dbReference type="EMBL" id="KAK1938848.1"/>
    </source>
</evidence>
<proteinExistence type="predicted"/>
<reference evidence="3" key="1">
    <citation type="submission" date="2023-08" db="EMBL/GenBank/DDBJ databases">
        <title>Reference Genome Resource for the Citrus Pathogen Phytophthora citrophthora.</title>
        <authorList>
            <person name="Moller H."/>
            <person name="Coetzee B."/>
            <person name="Rose L.J."/>
            <person name="Van Niekerk J.M."/>
        </authorList>
    </citation>
    <scope>NUCLEOTIDE SEQUENCE</scope>
    <source>
        <strain evidence="3">STE-U-9442</strain>
    </source>
</reference>
<comment type="caution">
    <text evidence="3">The sequence shown here is derived from an EMBL/GenBank/DDBJ whole genome shotgun (WGS) entry which is preliminary data.</text>
</comment>
<dbReference type="AlphaFoldDB" id="A0AAD9GI72"/>
<dbReference type="EMBL" id="JASMQC010000017">
    <property type="protein sequence ID" value="KAK1938844.1"/>
    <property type="molecule type" value="Genomic_DNA"/>
</dbReference>
<dbReference type="EMBL" id="JASMQC010000017">
    <property type="protein sequence ID" value="KAK1938847.1"/>
    <property type="molecule type" value="Genomic_DNA"/>
</dbReference>
<protein>
    <submittedName>
        <fullName evidence="3">Uncharacterized protein</fullName>
    </submittedName>
</protein>
<name>A0AAD9GI72_9STRA</name>
<dbReference type="EMBL" id="JASMQC010000017">
    <property type="protein sequence ID" value="KAK1938848.1"/>
    <property type="molecule type" value="Genomic_DNA"/>
</dbReference>
<accession>A0AAD9GI72</accession>
<keyword evidence="4" id="KW-1185">Reference proteome</keyword>
<organism evidence="3 4">
    <name type="scientific">Phytophthora citrophthora</name>
    <dbReference type="NCBI Taxonomy" id="4793"/>
    <lineage>
        <taxon>Eukaryota</taxon>
        <taxon>Sar</taxon>
        <taxon>Stramenopiles</taxon>
        <taxon>Oomycota</taxon>
        <taxon>Peronosporomycetes</taxon>
        <taxon>Peronosporales</taxon>
        <taxon>Peronosporaceae</taxon>
        <taxon>Phytophthora</taxon>
    </lineage>
</organism>
<evidence type="ECO:0000313" key="1">
    <source>
        <dbReference type="EMBL" id="KAK1938844.1"/>
    </source>
</evidence>
<evidence type="ECO:0000313" key="4">
    <source>
        <dbReference type="Proteomes" id="UP001259832"/>
    </source>
</evidence>
<evidence type="ECO:0000313" key="2">
    <source>
        <dbReference type="EMBL" id="KAK1938847.1"/>
    </source>
</evidence>
<dbReference type="Proteomes" id="UP001259832">
    <property type="component" value="Unassembled WGS sequence"/>
</dbReference>